<keyword evidence="1" id="KW-0812">Transmembrane</keyword>
<feature type="transmembrane region" description="Helical" evidence="1">
    <location>
        <begin position="124"/>
        <end position="147"/>
    </location>
</feature>
<feature type="transmembrane region" description="Helical" evidence="1">
    <location>
        <begin position="208"/>
        <end position="228"/>
    </location>
</feature>
<feature type="transmembrane region" description="Helical" evidence="1">
    <location>
        <begin position="240"/>
        <end position="263"/>
    </location>
</feature>
<keyword evidence="3" id="KW-1185">Reference proteome</keyword>
<feature type="transmembrane region" description="Helical" evidence="1">
    <location>
        <begin position="154"/>
        <end position="172"/>
    </location>
</feature>
<evidence type="ECO:0000313" key="3">
    <source>
        <dbReference type="Proteomes" id="UP001501490"/>
    </source>
</evidence>
<dbReference type="Pfam" id="PF22564">
    <property type="entry name" value="HAAS"/>
    <property type="match status" value="1"/>
</dbReference>
<dbReference type="NCBIfam" id="NF038403">
    <property type="entry name" value="perm_prefix_1"/>
    <property type="match status" value="1"/>
</dbReference>
<evidence type="ECO:0008006" key="4">
    <source>
        <dbReference type="Google" id="ProtNLM"/>
    </source>
</evidence>
<keyword evidence="1" id="KW-1133">Transmembrane helix</keyword>
<feature type="transmembrane region" description="Helical" evidence="1">
    <location>
        <begin position="91"/>
        <end position="112"/>
    </location>
</feature>
<protein>
    <recommendedName>
        <fullName evidence="4">DUF1700 domain-containing protein</fullName>
    </recommendedName>
</protein>
<reference evidence="3" key="1">
    <citation type="journal article" date="2019" name="Int. J. Syst. Evol. Microbiol.">
        <title>The Global Catalogue of Microorganisms (GCM) 10K type strain sequencing project: providing services to taxonomists for standard genome sequencing and annotation.</title>
        <authorList>
            <consortium name="The Broad Institute Genomics Platform"/>
            <consortium name="The Broad Institute Genome Sequencing Center for Infectious Disease"/>
            <person name="Wu L."/>
            <person name="Ma J."/>
        </authorList>
    </citation>
    <scope>NUCLEOTIDE SEQUENCE [LARGE SCALE GENOMIC DNA]</scope>
    <source>
        <strain evidence="3">JCM 16929</strain>
    </source>
</reference>
<accession>A0ABP7AUB2</accession>
<dbReference type="EMBL" id="BAABAB010000050">
    <property type="protein sequence ID" value="GAA3640121.1"/>
    <property type="molecule type" value="Genomic_DNA"/>
</dbReference>
<dbReference type="InterPro" id="IPR047928">
    <property type="entry name" value="Perm_prefix_1"/>
</dbReference>
<comment type="caution">
    <text evidence="2">The sequence shown here is derived from an EMBL/GenBank/DDBJ whole genome shotgun (WGS) entry which is preliminary data.</text>
</comment>
<gene>
    <name evidence="2" type="ORF">GCM10022236_48400</name>
</gene>
<evidence type="ECO:0000313" key="2">
    <source>
        <dbReference type="EMBL" id="GAA3640121.1"/>
    </source>
</evidence>
<keyword evidence="1" id="KW-0472">Membrane</keyword>
<sequence length="275" mass="29245">MAEHLVTSAQPLDDYLAALRRRLGGRPDRDDLVAEIEDHLRESVERGCEHGLDRVQAEFQAIDRLGEARALARRLCRLPARLSAGGPWGRASGRIATIAALWWPAVALTYLAMAFDPTESPVLYQTWCALTAVGIALAATTLFLVSAASVRRRLVVLVLALPAAVGVAWQAWGEVGWFWPLPTLLVAVLALGLQAVPAARLLVGRLPLVVLAAGWLLGAALAMATPYVRLGPMDSYGYAILPALLGFGLGACATVLSLGVLAARVSWRCPATTTG</sequence>
<proteinExistence type="predicted"/>
<organism evidence="2 3">
    <name type="scientific">Microlunatus ginsengisoli</name>
    <dbReference type="NCBI Taxonomy" id="363863"/>
    <lineage>
        <taxon>Bacteria</taxon>
        <taxon>Bacillati</taxon>
        <taxon>Actinomycetota</taxon>
        <taxon>Actinomycetes</taxon>
        <taxon>Propionibacteriales</taxon>
        <taxon>Propionibacteriaceae</taxon>
        <taxon>Microlunatus</taxon>
    </lineage>
</organism>
<evidence type="ECO:0000256" key="1">
    <source>
        <dbReference type="SAM" id="Phobius"/>
    </source>
</evidence>
<name>A0ABP7AUB2_9ACTN</name>
<dbReference type="RefSeq" id="WP_344809484.1">
    <property type="nucleotide sequence ID" value="NZ_BAABAB010000050.1"/>
</dbReference>
<feature type="transmembrane region" description="Helical" evidence="1">
    <location>
        <begin position="178"/>
        <end position="196"/>
    </location>
</feature>
<dbReference type="Proteomes" id="UP001501490">
    <property type="component" value="Unassembled WGS sequence"/>
</dbReference>